<evidence type="ECO:0000256" key="1">
    <source>
        <dbReference type="ARBA" id="ARBA00006484"/>
    </source>
</evidence>
<dbReference type="SUPFAM" id="SSF51735">
    <property type="entry name" value="NAD(P)-binding Rossmann-fold domains"/>
    <property type="match status" value="1"/>
</dbReference>
<comment type="function">
    <text evidence="9">NADP-dependent dehydrogenase with broad substrate specificity acting on 3-hydroxy acids. Catalyzes the NADP-dependent oxidation of L-allo-threonine to L-2-amino-3-keto-butyrate, which is spontaneously decarboxylated into aminoacetone. Also acts on D-threonine, L-serine, D-serine, D-3-hydroxyisobutyrate, L-3-hydroxyisobutyrate, D-glycerate and L-glycerate. Able to catalyze the reduction of the malonic semialdehyde to 3-hydroxypropionic acid. YdfG is apparently supplementing RutE, the presumed malonic semialdehyde reductase involved in pyrimidine degradation since both are able to detoxify malonic semialdehyde.</text>
</comment>
<dbReference type="OrthoDB" id="9810734at2"/>
<evidence type="ECO:0000256" key="11">
    <source>
        <dbReference type="RuleBase" id="RU000363"/>
    </source>
</evidence>
<dbReference type="InterPro" id="IPR036291">
    <property type="entry name" value="NAD(P)-bd_dom_sf"/>
</dbReference>
<name>A0A0N9W0I7_PSEFL</name>
<evidence type="ECO:0000256" key="8">
    <source>
        <dbReference type="ARBA" id="ARBA00044349"/>
    </source>
</evidence>
<dbReference type="InterPro" id="IPR020904">
    <property type="entry name" value="Sc_DH/Rdtase_CS"/>
</dbReference>
<evidence type="ECO:0000256" key="9">
    <source>
        <dbReference type="ARBA" id="ARBA00045650"/>
    </source>
</evidence>
<evidence type="ECO:0000256" key="7">
    <source>
        <dbReference type="ARBA" id="ARBA00044271"/>
    </source>
</evidence>
<dbReference type="RefSeq" id="WP_054597971.1">
    <property type="nucleotide sequence ID" value="NZ_CP012830.1"/>
</dbReference>
<evidence type="ECO:0000256" key="6">
    <source>
        <dbReference type="ARBA" id="ARBA00044065"/>
    </source>
</evidence>
<accession>A0A0N9W0I7</accession>
<evidence type="ECO:0000313" key="12">
    <source>
        <dbReference type="EMBL" id="ALI04789.1"/>
    </source>
</evidence>
<dbReference type="PRINTS" id="PR00080">
    <property type="entry name" value="SDRFAMILY"/>
</dbReference>
<dbReference type="PANTHER" id="PTHR43086">
    <property type="entry name" value="VERY-LONG-CHAIN 3-OXOOACYL-COA REDUCTASE"/>
    <property type="match status" value="1"/>
</dbReference>
<comment type="catalytic activity">
    <reaction evidence="3">
        <text>L-allo-threonine + NADP(+) = aminoacetone + CO2 + NADPH</text>
        <dbReference type="Rhea" id="RHEA:43524"/>
        <dbReference type="ChEBI" id="CHEBI:16526"/>
        <dbReference type="ChEBI" id="CHEBI:57783"/>
        <dbReference type="ChEBI" id="CHEBI:58320"/>
        <dbReference type="ChEBI" id="CHEBI:58349"/>
        <dbReference type="ChEBI" id="CHEBI:58585"/>
        <dbReference type="EC" id="1.1.1.381"/>
    </reaction>
</comment>
<reference evidence="13" key="1">
    <citation type="submission" date="2015-09" db="EMBL/GenBank/DDBJ databases">
        <title>Whole genome sequence of Pseudomonas fluorescens FW300-N2E3.</title>
        <authorList>
            <person name="Ray J."/>
            <person name="Melnyk R."/>
            <person name="Deutschbauer A."/>
        </authorList>
    </citation>
    <scope>NUCLEOTIDE SEQUENCE [LARGE SCALE GENOMIC DNA]</scope>
    <source>
        <strain evidence="13">FW300-N2E3</strain>
    </source>
</reference>
<dbReference type="PRINTS" id="PR00081">
    <property type="entry name" value="GDHRDH"/>
</dbReference>
<evidence type="ECO:0000313" key="13">
    <source>
        <dbReference type="Proteomes" id="UP000066487"/>
    </source>
</evidence>
<dbReference type="AlphaFoldDB" id="A0A0N9W0I7"/>
<organism evidence="12 13">
    <name type="scientific">Pseudomonas fluorescens</name>
    <dbReference type="NCBI Taxonomy" id="294"/>
    <lineage>
        <taxon>Bacteria</taxon>
        <taxon>Pseudomonadati</taxon>
        <taxon>Pseudomonadota</taxon>
        <taxon>Gammaproteobacteria</taxon>
        <taxon>Pseudomonadales</taxon>
        <taxon>Pseudomonadaceae</taxon>
        <taxon>Pseudomonas</taxon>
    </lineage>
</organism>
<dbReference type="PIRSF" id="PIRSF000126">
    <property type="entry name" value="11-beta-HSD1"/>
    <property type="match status" value="1"/>
</dbReference>
<dbReference type="InterPro" id="IPR002347">
    <property type="entry name" value="SDR_fam"/>
</dbReference>
<dbReference type="CDD" id="cd05233">
    <property type="entry name" value="SDR_c"/>
    <property type="match status" value="1"/>
</dbReference>
<evidence type="ECO:0000256" key="4">
    <source>
        <dbReference type="ARBA" id="ARBA00044050"/>
    </source>
</evidence>
<dbReference type="Gene3D" id="3.40.50.720">
    <property type="entry name" value="NAD(P)-binding Rossmann-like Domain"/>
    <property type="match status" value="1"/>
</dbReference>
<protein>
    <recommendedName>
        <fullName evidence="6">NADP-dependent 3-hydroxy acid dehydrogenase YdfG</fullName>
        <ecNumber evidence="4">1.1.1.298</ecNumber>
        <ecNumber evidence="5">1.1.1.381</ecNumber>
    </recommendedName>
    <alternativeName>
        <fullName evidence="8">L-allo-threonine dehydrogenase</fullName>
    </alternativeName>
    <alternativeName>
        <fullName evidence="7">Malonic semialdehyde reductase</fullName>
    </alternativeName>
</protein>
<evidence type="ECO:0000256" key="2">
    <source>
        <dbReference type="ARBA" id="ARBA00023002"/>
    </source>
</evidence>
<dbReference type="EMBL" id="CP012830">
    <property type="protein sequence ID" value="ALI04789.1"/>
    <property type="molecule type" value="Genomic_DNA"/>
</dbReference>
<evidence type="ECO:0000256" key="10">
    <source>
        <dbReference type="ARBA" id="ARBA00047274"/>
    </source>
</evidence>
<keyword evidence="2" id="KW-0560">Oxidoreductase</keyword>
<dbReference type="GO" id="GO:0035527">
    <property type="term" value="F:3-hydroxypropionate dehydrogenase (NADP+) activity"/>
    <property type="evidence" value="ECO:0007669"/>
    <property type="project" value="UniProtKB-EC"/>
</dbReference>
<dbReference type="Pfam" id="PF00106">
    <property type="entry name" value="adh_short"/>
    <property type="match status" value="1"/>
</dbReference>
<proteinExistence type="inferred from homology"/>
<sequence length="262" mass="27949">MSTRPTVLITGASTGIGAVYAERFAQRGHDLVIVARDQARLDALAARLRSEHGVAVDVIPADLTQLSDLTTVESRLRDDARIGILVNNAGAALSGNFIDQSTDSVAQLVALNTTALVRLASAIAPRLAKAGDGAIINIGSVVGLAPEFGMSVYGATKAFVLFLSQGLSLELSPQGVYVQAVLPAATRTEIWDRSGVDINTLNEIMEVDDLVDAALVGFDRREPVTIPPLQEAERWDDLQIARQGLLGQIRQSAVAQRYHTQQ</sequence>
<gene>
    <name evidence="12" type="ORF">AO353_28435</name>
</gene>
<reference evidence="12 13" key="2">
    <citation type="journal article" date="2018" name="Nature">
        <title>Mutant phenotypes for thousands of bacterial genes of unknown function.</title>
        <authorList>
            <person name="Price M.N."/>
            <person name="Wetmore K.M."/>
            <person name="Waters R.J."/>
            <person name="Callaghan M."/>
            <person name="Ray J."/>
            <person name="Liu H."/>
            <person name="Kuehl J.V."/>
            <person name="Melnyk R.A."/>
            <person name="Lamson J.S."/>
            <person name="Suh Y."/>
            <person name="Carlson H.K."/>
            <person name="Esquivel Z."/>
            <person name="Sadeeshkumar H."/>
            <person name="Chakraborty R."/>
            <person name="Zane G.M."/>
            <person name="Rubin B.E."/>
            <person name="Wall J.D."/>
            <person name="Visel A."/>
            <person name="Bristow J."/>
            <person name="Blow M.J."/>
            <person name="Arkin A.P."/>
            <person name="Deutschbauer A.M."/>
        </authorList>
    </citation>
    <scope>NUCLEOTIDE SEQUENCE [LARGE SCALE GENOMIC DNA]</scope>
    <source>
        <strain evidence="12 13">FW300-N2E3</strain>
    </source>
</reference>
<comment type="catalytic activity">
    <reaction evidence="10">
        <text>3-hydroxypropanoate + NADP(+) = 3-oxopropanoate + NADPH + H(+)</text>
        <dbReference type="Rhea" id="RHEA:26438"/>
        <dbReference type="ChEBI" id="CHEBI:15378"/>
        <dbReference type="ChEBI" id="CHEBI:16510"/>
        <dbReference type="ChEBI" id="CHEBI:33190"/>
        <dbReference type="ChEBI" id="CHEBI:57783"/>
        <dbReference type="ChEBI" id="CHEBI:58349"/>
        <dbReference type="EC" id="1.1.1.298"/>
    </reaction>
</comment>
<evidence type="ECO:0000256" key="5">
    <source>
        <dbReference type="ARBA" id="ARBA00044059"/>
    </source>
</evidence>
<dbReference type="PROSITE" id="PS00061">
    <property type="entry name" value="ADH_SHORT"/>
    <property type="match status" value="1"/>
</dbReference>
<dbReference type="EC" id="1.1.1.381" evidence="5"/>
<dbReference type="PANTHER" id="PTHR43086:SF3">
    <property type="entry name" value="NADP-DEPENDENT 3-HYDROXY ACID DEHYDROGENASE YDFG"/>
    <property type="match status" value="1"/>
</dbReference>
<dbReference type="EC" id="1.1.1.298" evidence="4"/>
<dbReference type="Proteomes" id="UP000066487">
    <property type="component" value="Chromosome"/>
</dbReference>
<evidence type="ECO:0000256" key="3">
    <source>
        <dbReference type="ARBA" id="ARBA00043812"/>
    </source>
</evidence>
<comment type="similarity">
    <text evidence="1 11">Belongs to the short-chain dehydrogenases/reductases (SDR) family.</text>
</comment>